<feature type="compositionally biased region" description="Basic and acidic residues" evidence="4">
    <location>
        <begin position="464"/>
        <end position="475"/>
    </location>
</feature>
<dbReference type="EMBL" id="BOMI01000197">
    <property type="protein sequence ID" value="GID80655.1"/>
    <property type="molecule type" value="Genomic_DNA"/>
</dbReference>
<sequence length="549" mass="57109">MEMDGLFSLGSPPSPGDALTPPADDSPLPVRMRPTSLDELVGQGHLLAPGAPLRQLVTGASPMSVILWGPPGTGKTTIAHLVAGATNRKFVAMSALTAGVKDVRAVIDTARRERRSGGPPTVLFIDEVHRFSKTQQDSLLAAVEDRTVTLLAATTENPYFSVISPLLSRCVLLTLQALDDDDVRGLLRRAVTDKRGLGGAVTLSAEAEDHFVRLASGDVRKALTALEAAAGSAMAQGLAEVDLPTAEKAVDVAAVRYDRDGDAHYDITSAFIKSMRGSDPDAALHWLARMLVAGEDPRFIARRIVIFASEDVGMADPQALLVATAAAQAVQTIGLPECQLNLAQAVVHMATAPKSNAVTTAIGAAMADVRAGRGGPVPAHLRDAHYPGARGLGHGRGYRYPHDDQRGVVTQQYVPDDLVEAEYYRPTDHGAERALADRVPKLRRIVRGLAAPAAATFRSSTAAHGDRVAEAREESGVPASPAVSPAGDPSEEGTGRAAGGAADDSEARSSATTTERPGAAAEDGTDTGSAPGEDGRGDDSGSAAGEERP</sequence>
<dbReference type="InterPro" id="IPR032423">
    <property type="entry name" value="AAA_assoc_2"/>
</dbReference>
<protein>
    <submittedName>
        <fullName evidence="6">ATPase</fullName>
    </submittedName>
</protein>
<dbReference type="SMART" id="SM00382">
    <property type="entry name" value="AAA"/>
    <property type="match status" value="1"/>
</dbReference>
<dbReference type="InterPro" id="IPR008921">
    <property type="entry name" value="DNA_pol3_clamp-load_cplx_C"/>
</dbReference>
<dbReference type="Pfam" id="PF12002">
    <property type="entry name" value="MgsA_C"/>
    <property type="match status" value="1"/>
</dbReference>
<dbReference type="InterPro" id="IPR027417">
    <property type="entry name" value="P-loop_NTPase"/>
</dbReference>
<name>A0ABQ3YLI0_9ACTN</name>
<dbReference type="Gene3D" id="1.20.272.10">
    <property type="match status" value="1"/>
</dbReference>
<organism evidence="6 7">
    <name type="scientific">Paractinoplanes deccanensis</name>
    <dbReference type="NCBI Taxonomy" id="113561"/>
    <lineage>
        <taxon>Bacteria</taxon>
        <taxon>Bacillati</taxon>
        <taxon>Actinomycetota</taxon>
        <taxon>Actinomycetes</taxon>
        <taxon>Micromonosporales</taxon>
        <taxon>Micromonosporaceae</taxon>
        <taxon>Paractinoplanes</taxon>
    </lineage>
</organism>
<evidence type="ECO:0000313" key="7">
    <source>
        <dbReference type="Proteomes" id="UP000609879"/>
    </source>
</evidence>
<keyword evidence="2" id="KW-0547">Nucleotide-binding</keyword>
<evidence type="ECO:0000256" key="1">
    <source>
        <dbReference type="ARBA" id="ARBA00008959"/>
    </source>
</evidence>
<feature type="compositionally biased region" description="Basic and acidic residues" evidence="4">
    <location>
        <begin position="533"/>
        <end position="549"/>
    </location>
</feature>
<reference evidence="6 7" key="1">
    <citation type="submission" date="2021-01" db="EMBL/GenBank/DDBJ databases">
        <title>Whole genome shotgun sequence of Actinoplanes deccanensis NBRC 13994.</title>
        <authorList>
            <person name="Komaki H."/>
            <person name="Tamura T."/>
        </authorList>
    </citation>
    <scope>NUCLEOTIDE SEQUENCE [LARGE SCALE GENOMIC DNA]</scope>
    <source>
        <strain evidence="6 7">NBRC 13994</strain>
    </source>
</reference>
<comment type="caution">
    <text evidence="6">The sequence shown here is derived from an EMBL/GenBank/DDBJ whole genome shotgun (WGS) entry which is preliminary data.</text>
</comment>
<accession>A0ABQ3YLI0</accession>
<dbReference type="InterPro" id="IPR051314">
    <property type="entry name" value="AAA_ATPase_RarA/MGS1/WRNIP1"/>
</dbReference>
<evidence type="ECO:0000313" key="6">
    <source>
        <dbReference type="EMBL" id="GID80655.1"/>
    </source>
</evidence>
<feature type="region of interest" description="Disordered" evidence="4">
    <location>
        <begin position="1"/>
        <end position="28"/>
    </location>
</feature>
<dbReference type="Proteomes" id="UP000609879">
    <property type="component" value="Unassembled WGS sequence"/>
</dbReference>
<comment type="similarity">
    <text evidence="1">Belongs to the AAA ATPase family. RarA/MGS1/WRNIP1 subfamily.</text>
</comment>
<dbReference type="Pfam" id="PF16193">
    <property type="entry name" value="AAA_assoc_2"/>
    <property type="match status" value="1"/>
</dbReference>
<evidence type="ECO:0000256" key="2">
    <source>
        <dbReference type="ARBA" id="ARBA00022741"/>
    </source>
</evidence>
<dbReference type="Gene3D" id="1.10.3710.10">
    <property type="entry name" value="DNA polymerase III clamp loader subunits, C-terminal domain"/>
    <property type="match status" value="1"/>
</dbReference>
<dbReference type="InterPro" id="IPR003593">
    <property type="entry name" value="AAA+_ATPase"/>
</dbReference>
<dbReference type="Pfam" id="PF00004">
    <property type="entry name" value="AAA"/>
    <property type="match status" value="1"/>
</dbReference>
<keyword evidence="3" id="KW-0067">ATP-binding</keyword>
<dbReference type="CDD" id="cd18139">
    <property type="entry name" value="HLD_clamp_RarA"/>
    <property type="match status" value="1"/>
</dbReference>
<evidence type="ECO:0000256" key="3">
    <source>
        <dbReference type="ARBA" id="ARBA00022840"/>
    </source>
</evidence>
<dbReference type="InterPro" id="IPR021886">
    <property type="entry name" value="MgsA_C"/>
</dbReference>
<evidence type="ECO:0000259" key="5">
    <source>
        <dbReference type="SMART" id="SM00382"/>
    </source>
</evidence>
<dbReference type="RefSeq" id="WP_203777862.1">
    <property type="nucleotide sequence ID" value="NZ_BAAABO010000031.1"/>
</dbReference>
<dbReference type="SUPFAM" id="SSF48019">
    <property type="entry name" value="post-AAA+ oligomerization domain-like"/>
    <property type="match status" value="1"/>
</dbReference>
<dbReference type="PANTHER" id="PTHR13779">
    <property type="entry name" value="WERNER HELICASE-INTERACTING PROTEIN 1 FAMILY MEMBER"/>
    <property type="match status" value="1"/>
</dbReference>
<evidence type="ECO:0000256" key="4">
    <source>
        <dbReference type="SAM" id="MobiDB-lite"/>
    </source>
</evidence>
<feature type="region of interest" description="Disordered" evidence="4">
    <location>
        <begin position="454"/>
        <end position="549"/>
    </location>
</feature>
<dbReference type="Gene3D" id="1.10.8.60">
    <property type="match status" value="1"/>
</dbReference>
<dbReference type="CDD" id="cd00009">
    <property type="entry name" value="AAA"/>
    <property type="match status" value="1"/>
</dbReference>
<dbReference type="InterPro" id="IPR003959">
    <property type="entry name" value="ATPase_AAA_core"/>
</dbReference>
<dbReference type="Gene3D" id="3.40.50.300">
    <property type="entry name" value="P-loop containing nucleotide triphosphate hydrolases"/>
    <property type="match status" value="1"/>
</dbReference>
<proteinExistence type="inferred from homology"/>
<feature type="domain" description="AAA+ ATPase" evidence="5">
    <location>
        <begin position="61"/>
        <end position="178"/>
    </location>
</feature>
<dbReference type="SUPFAM" id="SSF52540">
    <property type="entry name" value="P-loop containing nucleoside triphosphate hydrolases"/>
    <property type="match status" value="1"/>
</dbReference>
<gene>
    <name evidence="6" type="primary">ycaJ</name>
    <name evidence="6" type="ORF">Ade02nite_92960</name>
</gene>
<keyword evidence="7" id="KW-1185">Reference proteome</keyword>
<dbReference type="PANTHER" id="PTHR13779:SF7">
    <property type="entry name" value="ATPASE WRNIP1"/>
    <property type="match status" value="1"/>
</dbReference>